<feature type="compositionally biased region" description="Polar residues" evidence="1">
    <location>
        <begin position="1"/>
        <end position="11"/>
    </location>
</feature>
<comment type="caution">
    <text evidence="2">The sequence shown here is derived from an EMBL/GenBank/DDBJ whole genome shotgun (WGS) entry which is preliminary data.</text>
</comment>
<name>A0AAE0D826_COLKA</name>
<accession>A0AAE0D826</accession>
<dbReference type="Proteomes" id="UP001281614">
    <property type="component" value="Unassembled WGS sequence"/>
</dbReference>
<feature type="region of interest" description="Disordered" evidence="1">
    <location>
        <begin position="1"/>
        <end position="28"/>
    </location>
</feature>
<gene>
    <name evidence="2" type="ORF">CKAH01_15536</name>
</gene>
<evidence type="ECO:0000313" key="3">
    <source>
        <dbReference type="Proteomes" id="UP001281614"/>
    </source>
</evidence>
<dbReference type="AlphaFoldDB" id="A0AAE0D826"/>
<sequence length="293" mass="32289">MGGMNACSTVSDRAVREHSENESSPAWNQVEAASPSRYWVSEDRDANVKRITISNPTQSVAGVLMSNEPSLDFVSTTRLFQNHFKGANFLGIRNLTHGDENVVLDMHTVFVRLHTLEHSSPKTGLDSGPVATSASDFVTLRPYDYQLSIQIIGYSDGSLTTIVLLDGFSDASGPESTLHHAFDGELRSSTVADPSSTRLSECLDMLNMHVGQVASEWETLYSQLSEATSQLLFNRNAIAGSTSDVFDAQKRAVEARRLTSMLVIKLDRLVEGLRSSRLDSRLETDWKRMPSIC</sequence>
<reference evidence="2" key="1">
    <citation type="submission" date="2023-02" db="EMBL/GenBank/DDBJ databases">
        <title>Colletotrichum kahawae CIFC_Que2 genome sequencing and assembly.</title>
        <authorList>
            <person name="Baroncelli R."/>
        </authorList>
    </citation>
    <scope>NUCLEOTIDE SEQUENCE</scope>
    <source>
        <strain evidence="2">CIFC_Que2</strain>
    </source>
</reference>
<keyword evidence="3" id="KW-1185">Reference proteome</keyword>
<protein>
    <submittedName>
        <fullName evidence="2">Uncharacterized protein</fullName>
    </submittedName>
</protein>
<organism evidence="2 3">
    <name type="scientific">Colletotrichum kahawae</name>
    <name type="common">Coffee berry disease fungus</name>
    <dbReference type="NCBI Taxonomy" id="34407"/>
    <lineage>
        <taxon>Eukaryota</taxon>
        <taxon>Fungi</taxon>
        <taxon>Dikarya</taxon>
        <taxon>Ascomycota</taxon>
        <taxon>Pezizomycotina</taxon>
        <taxon>Sordariomycetes</taxon>
        <taxon>Hypocreomycetidae</taxon>
        <taxon>Glomerellales</taxon>
        <taxon>Glomerellaceae</taxon>
        <taxon>Colletotrichum</taxon>
        <taxon>Colletotrichum gloeosporioides species complex</taxon>
    </lineage>
</organism>
<proteinExistence type="predicted"/>
<evidence type="ECO:0000256" key="1">
    <source>
        <dbReference type="SAM" id="MobiDB-lite"/>
    </source>
</evidence>
<evidence type="ECO:0000313" key="2">
    <source>
        <dbReference type="EMBL" id="KAK2765856.1"/>
    </source>
</evidence>
<dbReference type="EMBL" id="VYYT01000126">
    <property type="protein sequence ID" value="KAK2765856.1"/>
    <property type="molecule type" value="Genomic_DNA"/>
</dbReference>